<proteinExistence type="predicted"/>
<gene>
    <name evidence="2" type="ORF">CDL15_Pgr010060</name>
</gene>
<dbReference type="AlphaFoldDB" id="A0A218X6T2"/>
<reference evidence="3" key="1">
    <citation type="journal article" date="2017" name="Plant J.">
        <title>The pomegranate (Punica granatum L.) genome and the genomics of punicalagin biosynthesis.</title>
        <authorList>
            <person name="Qin G."/>
            <person name="Xu C."/>
            <person name="Ming R."/>
            <person name="Tang H."/>
            <person name="Guyot R."/>
            <person name="Kramer E.M."/>
            <person name="Hu Y."/>
            <person name="Yi X."/>
            <person name="Qi Y."/>
            <person name="Xu X."/>
            <person name="Gao Z."/>
            <person name="Pan H."/>
            <person name="Jian J."/>
            <person name="Tian Y."/>
            <person name="Yue Z."/>
            <person name="Xu Y."/>
        </authorList>
    </citation>
    <scope>NUCLEOTIDE SEQUENCE [LARGE SCALE GENOMIC DNA]</scope>
    <source>
        <strain evidence="3">cv. Dabenzi</strain>
    </source>
</reference>
<feature type="transmembrane region" description="Helical" evidence="1">
    <location>
        <begin position="272"/>
        <end position="295"/>
    </location>
</feature>
<dbReference type="EMBL" id="MTKT01002370">
    <property type="protein sequence ID" value="OWM80082.1"/>
    <property type="molecule type" value="Genomic_DNA"/>
</dbReference>
<protein>
    <recommendedName>
        <fullName evidence="4">Heparan-alpha-glucosaminide N-acetyltransferase catalytic domain-containing protein</fullName>
    </recommendedName>
</protein>
<keyword evidence="1" id="KW-1133">Transmembrane helix</keyword>
<evidence type="ECO:0000313" key="3">
    <source>
        <dbReference type="Proteomes" id="UP000197138"/>
    </source>
</evidence>
<accession>A0A218X6T2</accession>
<sequence length="314" mass="35409">MATLVDVTGMKRKRLSSVARHRLHFSTGSRSPEPTRRKLCLQPHLANSMSGRRLRTGGSRLLTSSAASLWLQFEIFKLTQGSQKRISIGYFLASISEIWLVNSTTVDSPLAFVRKYYIQWMSAALLCVLYMCMVYGLFVPDWEYEVLNGNFSVYKSSTQIVNCKVRGSLEPPCNAVGLIDRYLLGQNHLYQRPVYRRTKECSVSSPDYGPLPPNSPGWCLTPFDPEGVLSSLMAAVTCFMGLHFGHILVHVQVDVKDFRRPLLFLQWMGMNALIIFALAACELALAACELFPAALRGFYWRSPENNLVHIPSFL</sequence>
<feature type="transmembrane region" description="Helical" evidence="1">
    <location>
        <begin position="117"/>
        <end position="138"/>
    </location>
</feature>
<dbReference type="PANTHER" id="PTHR31061">
    <property type="entry name" value="LD22376P"/>
    <property type="match status" value="1"/>
</dbReference>
<evidence type="ECO:0000256" key="1">
    <source>
        <dbReference type="SAM" id="Phobius"/>
    </source>
</evidence>
<evidence type="ECO:0008006" key="4">
    <source>
        <dbReference type="Google" id="ProtNLM"/>
    </source>
</evidence>
<dbReference type="Proteomes" id="UP000197138">
    <property type="component" value="Unassembled WGS sequence"/>
</dbReference>
<organism evidence="2 3">
    <name type="scientific">Punica granatum</name>
    <name type="common">Pomegranate</name>
    <dbReference type="NCBI Taxonomy" id="22663"/>
    <lineage>
        <taxon>Eukaryota</taxon>
        <taxon>Viridiplantae</taxon>
        <taxon>Streptophyta</taxon>
        <taxon>Embryophyta</taxon>
        <taxon>Tracheophyta</taxon>
        <taxon>Spermatophyta</taxon>
        <taxon>Magnoliopsida</taxon>
        <taxon>eudicotyledons</taxon>
        <taxon>Gunneridae</taxon>
        <taxon>Pentapetalae</taxon>
        <taxon>rosids</taxon>
        <taxon>malvids</taxon>
        <taxon>Myrtales</taxon>
        <taxon>Lythraceae</taxon>
        <taxon>Punica</taxon>
    </lineage>
</organism>
<keyword evidence="1" id="KW-0812">Transmembrane</keyword>
<name>A0A218X6T2_PUNGR</name>
<keyword evidence="1" id="KW-0472">Membrane</keyword>
<feature type="transmembrane region" description="Helical" evidence="1">
    <location>
        <begin position="228"/>
        <end position="251"/>
    </location>
</feature>
<dbReference type="PANTHER" id="PTHR31061:SF23">
    <property type="entry name" value="OS05G0155700 PROTEIN"/>
    <property type="match status" value="1"/>
</dbReference>
<comment type="caution">
    <text evidence="2">The sequence shown here is derived from an EMBL/GenBank/DDBJ whole genome shotgun (WGS) entry which is preliminary data.</text>
</comment>
<evidence type="ECO:0000313" key="2">
    <source>
        <dbReference type="EMBL" id="OWM80082.1"/>
    </source>
</evidence>